<dbReference type="SUPFAM" id="SSF48371">
    <property type="entry name" value="ARM repeat"/>
    <property type="match status" value="2"/>
</dbReference>
<dbReference type="FunFam" id="1.25.40.70:FF:000011">
    <property type="entry name" value="Phosphatidylinositol 4-kinase alpha"/>
    <property type="match status" value="1"/>
</dbReference>
<dbReference type="GO" id="GO:0004430">
    <property type="term" value="F:1-phosphatidylinositol 4-kinase activity"/>
    <property type="evidence" value="ECO:0007669"/>
    <property type="project" value="UniProtKB-EC"/>
</dbReference>
<dbReference type="PROSITE" id="PS00916">
    <property type="entry name" value="PI3_4_KINASE_2"/>
    <property type="match status" value="1"/>
</dbReference>
<feature type="domain" description="PIK helical" evidence="9">
    <location>
        <begin position="1410"/>
        <end position="1584"/>
    </location>
</feature>
<organism evidence="10 11">
    <name type="scientific">Rhizopus oryzae</name>
    <name type="common">Mucormycosis agent</name>
    <name type="synonym">Rhizopus arrhizus var. delemar</name>
    <dbReference type="NCBI Taxonomy" id="64495"/>
    <lineage>
        <taxon>Eukaryota</taxon>
        <taxon>Fungi</taxon>
        <taxon>Fungi incertae sedis</taxon>
        <taxon>Mucoromycota</taxon>
        <taxon>Mucoromycotina</taxon>
        <taxon>Mucoromycetes</taxon>
        <taxon>Mucorales</taxon>
        <taxon>Mucorineae</taxon>
        <taxon>Rhizopodaceae</taxon>
        <taxon>Rhizopus</taxon>
    </lineage>
</organism>
<dbReference type="SUPFAM" id="SSF56112">
    <property type="entry name" value="Protein kinase-like (PK-like)"/>
    <property type="match status" value="1"/>
</dbReference>
<comment type="catalytic activity">
    <reaction evidence="1">
        <text>a 1,2-diacyl-sn-glycero-3-phospho-(1D-myo-inositol) + ATP = a 1,2-diacyl-sn-glycero-3-phospho-(1D-myo-inositol 4-phosphate) + ADP + H(+)</text>
        <dbReference type="Rhea" id="RHEA:19877"/>
        <dbReference type="ChEBI" id="CHEBI:15378"/>
        <dbReference type="ChEBI" id="CHEBI:30616"/>
        <dbReference type="ChEBI" id="CHEBI:57880"/>
        <dbReference type="ChEBI" id="CHEBI:58178"/>
        <dbReference type="ChEBI" id="CHEBI:456216"/>
        <dbReference type="EC" id="2.7.1.67"/>
    </reaction>
</comment>
<dbReference type="InterPro" id="IPR045495">
    <property type="entry name" value="PI4K_N"/>
</dbReference>
<evidence type="ECO:0000256" key="2">
    <source>
        <dbReference type="ARBA" id="ARBA00006209"/>
    </source>
</evidence>
<sequence>MNESRLDLHSKILLGLAEVLADSRAKATSDEIEKLLSRCPEVPINASTDILTRKEAPGLGSMTRRRQQALAALIKYTVKCSTEKKLELAPRLMSYVRHLPAFDWEPVNLNGPPPSDMITYYLVAGLLEIGDKCSQIYENIADTLWAYARFIIQLIPENVEFTVTFILPSLSGFFRAIQLSPFLYRPSQLLSLCKNIQSLLNDDTLDMVRVSITTCLKNAENNAYSRRVLAQYMEEDAPLSSNRIIHDLLIAFRNVLSRVLTHAAPDNSTAVPITLNSQQLSKMYLPCDIESIWSLLMENPSKKFNVTTEQGSDIDKSLVKNIKQLFIMSLGYHDDIRKFAEKSVQEGTKWAPDAYMQEIMGTSLQVAALSSVYLHEVDNSLLEQITECLFDALEVPDSWVHIASLDAAVLLAINFVHLNQTMTDTICRFLATPSPVFDLGEKNKGAMSVQRHAIIRLAQCVQTKFESHGTQTAISTVYALLNEITRYSNVNGDTTQKPKDSIISGAPALEQLTEKQKQQVCANVLSAIVGVAVHLKDDEIISQAFSMLSLRRKMLTPSATASLTMKLVDLALVSPKKVFDEIVGLLATISHETLYAESNIIHNAILAAELNLAKRLNERPEYYQFYLQNILVLFIEMGNSIQRTMAKSKKEHEYPLASKLGSLLTVLSTLLEHDDFNPHLSPSGETVALFRNFWFHCVLFGFVTESIWIREWHACMLQIAKKTPVLVLESNTNYLESDLEHNSVLCNSSVAEHGLGPMRQKLNNYLPTLAYDIKNFSFAQIVFALSVYHVEMMRSRKGDCSHILHYFMNDGVNTSTLGNCLETIADRVSQAFIKDASGKAQGQNLDENLRDQVAALLKLCCHKREKVHAVAIKTVERIVLSFPQVFTDGSLVQLLLELVQLSWLSCEAEYRDEYSPVFHFTSNRAHVTIELGDSYSYRKEIFTRLYKSARKWVQLALARSPSEVSAHLQDYLSEFNKYTTGSYNDVAHMGRSLALELGKSSSKNELAVDFTPSIPSVLPDESSNFLHGFRHKSFYSGEIRGMEYLMALRERSGDHGLMEQIPFILEELQDLLKSIDDKKEIPVDRLHTIMHRSAAYVIAIPKANADIIRYLVRIPIYLFTPESIEIGTTIWNWMLVERPEIENKLMIEMSGMWTWSQCHRKGIFSPLLNAKHPFASKMTYAPSDKAIRDTNHRAASFLFTPHTIWIKFLSNRFYVIRHKSKHLVSLLITLLQASFQNAHLMSTHPLARYPRFLLLQLGFKVLQCTRMEALAEYKFRSFVYSAAFDWFHQSPQWHYGARKSLALMEYRLLTEFYHTAMGDTPSLGYVITCSFMKGSSESKSSPNHYMFLKDKTKDDVIKQHKNIHKLLLLFIESELTKLSVWSNPLNTTGSGNPSNFIGNTEKSMASDDAWKEIIRVAWSISPKLAVQMDSRFVQPAVKRELHRLIANNTLDVVDVPEALILLLGDRLSPTAKLDLRYLQYWAPVPAITAASYFLPAYGNHPLILQYAMRTLEYYPVDTVFFYVPQIVQALRYDSLGYVEKYILEAGRSSQLFAHQIIWNMQANFFVDADKGCQKPDVLKPVLERIIESLASSFTGTDREFYEREFKFFGEVTAISGHLKEYIKYGQNEKKPMQKKRLDEELAKIKVDVGVYLPSNPDGHVLDIDRKSGRPLQSHAKAPFMASFLIEKEKEEHDELALFKQDEETHKKQTIQIWQAAIFKVGDDCRQDVLALQLIAVFKNIFTSVGLDLYVYPYRVVATAPGRGVIDVIPRSISRDQLGREKVNSLYDYFVAKYGGPDSIAFQQARINFVQSVAAYSVISYLLQFKDRHNGNIMLDDDGHIIHIDFGFIFDIAPGGITFESSPFKLTAEMIQVMGGGSEEQAFRQFSELVIKAYLASRPYAELIMQLVSLMLQSGLPCFKGETIKRMRTRFQTDKTDRAAADFMLMRIKDSFANQRTVLYDYFQKLTNGIPY</sequence>
<dbReference type="Gene3D" id="1.25.40.70">
    <property type="entry name" value="Phosphatidylinositol 3-kinase, accessory domain (PIK)"/>
    <property type="match status" value="1"/>
</dbReference>
<dbReference type="EMBL" id="JAANQT010001604">
    <property type="protein sequence ID" value="KAG1304552.1"/>
    <property type="molecule type" value="Genomic_DNA"/>
</dbReference>
<comment type="similarity">
    <text evidence="2">Belongs to the PI3/PI4-kinase family. Type III PI4K subfamily.</text>
</comment>
<dbReference type="EC" id="2.7.1.67" evidence="3"/>
<dbReference type="InterPro" id="IPR000403">
    <property type="entry name" value="PI3/4_kinase_cat_dom"/>
</dbReference>
<dbReference type="GO" id="GO:0005886">
    <property type="term" value="C:plasma membrane"/>
    <property type="evidence" value="ECO:0007669"/>
    <property type="project" value="TreeGrafter"/>
</dbReference>
<evidence type="ECO:0000259" key="9">
    <source>
        <dbReference type="PROSITE" id="PS51545"/>
    </source>
</evidence>
<feature type="domain" description="PI3K/PI4K catalytic" evidence="8">
    <location>
        <begin position="1691"/>
        <end position="1955"/>
    </location>
</feature>
<keyword evidence="11" id="KW-1185">Reference proteome</keyword>
<evidence type="ECO:0000313" key="11">
    <source>
        <dbReference type="Proteomes" id="UP000716291"/>
    </source>
</evidence>
<evidence type="ECO:0000256" key="3">
    <source>
        <dbReference type="ARBA" id="ARBA00012169"/>
    </source>
</evidence>
<dbReference type="FunFam" id="1.10.1070.11:FF:000012">
    <property type="entry name" value="Phosphatidylinositol 4-kinase alpha 1"/>
    <property type="match status" value="1"/>
</dbReference>
<dbReference type="OrthoDB" id="10264149at2759"/>
<keyword evidence="6" id="KW-0418">Kinase</keyword>
<dbReference type="PANTHER" id="PTHR10048:SF15">
    <property type="entry name" value="PHOSPHATIDYLINOSITOL 4-KINASE ALPHA"/>
    <property type="match status" value="1"/>
</dbReference>
<dbReference type="InterPro" id="IPR016024">
    <property type="entry name" value="ARM-type_fold"/>
</dbReference>
<dbReference type="Pfam" id="PF00613">
    <property type="entry name" value="PI3Ka"/>
    <property type="match status" value="1"/>
</dbReference>
<dbReference type="GO" id="GO:0005737">
    <property type="term" value="C:cytoplasm"/>
    <property type="evidence" value="ECO:0007669"/>
    <property type="project" value="TreeGrafter"/>
</dbReference>
<dbReference type="InterPro" id="IPR018936">
    <property type="entry name" value="PI3/4_kinase_CS"/>
</dbReference>
<keyword evidence="7" id="KW-0067">ATP-binding</keyword>
<dbReference type="GO" id="GO:0005524">
    <property type="term" value="F:ATP binding"/>
    <property type="evidence" value="ECO:0007669"/>
    <property type="project" value="UniProtKB-KW"/>
</dbReference>
<evidence type="ECO:0000259" key="8">
    <source>
        <dbReference type="PROSITE" id="PS50290"/>
    </source>
</evidence>
<dbReference type="GO" id="GO:0046854">
    <property type="term" value="P:phosphatidylinositol phosphate biosynthetic process"/>
    <property type="evidence" value="ECO:0007669"/>
    <property type="project" value="InterPro"/>
</dbReference>
<dbReference type="GO" id="GO:0048015">
    <property type="term" value="P:phosphatidylinositol-mediated signaling"/>
    <property type="evidence" value="ECO:0007669"/>
    <property type="project" value="TreeGrafter"/>
</dbReference>
<dbReference type="InterPro" id="IPR042236">
    <property type="entry name" value="PI3K_accessory_sf"/>
</dbReference>
<dbReference type="PROSITE" id="PS50290">
    <property type="entry name" value="PI3_4_KINASE_3"/>
    <property type="match status" value="1"/>
</dbReference>
<dbReference type="InterPro" id="IPR011009">
    <property type="entry name" value="Kinase-like_dom_sf"/>
</dbReference>
<dbReference type="SMART" id="SM00146">
    <property type="entry name" value="PI3Kc"/>
    <property type="match status" value="1"/>
</dbReference>
<evidence type="ECO:0000256" key="5">
    <source>
        <dbReference type="ARBA" id="ARBA00022741"/>
    </source>
</evidence>
<dbReference type="Pfam" id="PF19274">
    <property type="entry name" value="PI4K_N"/>
    <property type="match status" value="3"/>
</dbReference>
<dbReference type="CDD" id="cd05167">
    <property type="entry name" value="PI4Kc_III_alpha"/>
    <property type="match status" value="1"/>
</dbReference>
<gene>
    <name evidence="10" type="ORF">G6F64_009113</name>
</gene>
<keyword evidence="4" id="KW-0808">Transferase</keyword>
<dbReference type="PROSITE" id="PS00915">
    <property type="entry name" value="PI3_4_KINASE_1"/>
    <property type="match status" value="1"/>
</dbReference>
<reference evidence="10" key="1">
    <citation type="journal article" date="2020" name="Microb. Genom.">
        <title>Genetic diversity of clinical and environmental Mucorales isolates obtained from an investigation of mucormycosis cases among solid organ transplant recipients.</title>
        <authorList>
            <person name="Nguyen M.H."/>
            <person name="Kaul D."/>
            <person name="Muto C."/>
            <person name="Cheng S.J."/>
            <person name="Richter R.A."/>
            <person name="Bruno V.M."/>
            <person name="Liu G."/>
            <person name="Beyhan S."/>
            <person name="Sundermann A.J."/>
            <person name="Mounaud S."/>
            <person name="Pasculle A.W."/>
            <person name="Nierman W.C."/>
            <person name="Driscoll E."/>
            <person name="Cumbie R."/>
            <person name="Clancy C.J."/>
            <person name="Dupont C.L."/>
        </authorList>
    </citation>
    <scope>NUCLEOTIDE SEQUENCE</scope>
    <source>
        <strain evidence="10">GL11</strain>
    </source>
</reference>
<evidence type="ECO:0000256" key="7">
    <source>
        <dbReference type="ARBA" id="ARBA00022840"/>
    </source>
</evidence>
<comment type="caution">
    <text evidence="10">The sequence shown here is derived from an EMBL/GenBank/DDBJ whole genome shotgun (WGS) entry which is preliminary data.</text>
</comment>
<evidence type="ECO:0000256" key="6">
    <source>
        <dbReference type="ARBA" id="ARBA00022777"/>
    </source>
</evidence>
<name>A0A9P6X3G1_RHIOR</name>
<evidence type="ECO:0000313" key="10">
    <source>
        <dbReference type="EMBL" id="KAG1304552.1"/>
    </source>
</evidence>
<dbReference type="Proteomes" id="UP000716291">
    <property type="component" value="Unassembled WGS sequence"/>
</dbReference>
<dbReference type="Gene3D" id="1.10.1070.11">
    <property type="entry name" value="Phosphatidylinositol 3-/4-kinase, catalytic domain"/>
    <property type="match status" value="1"/>
</dbReference>
<dbReference type="InterPro" id="IPR036940">
    <property type="entry name" value="PI3/4_kinase_cat_sf"/>
</dbReference>
<keyword evidence="5" id="KW-0547">Nucleotide-binding</keyword>
<dbReference type="FunFam" id="3.30.1010.10:FF:000014">
    <property type="entry name" value="Phosphatidylinositol 4-kinase STT4"/>
    <property type="match status" value="1"/>
</dbReference>
<dbReference type="PROSITE" id="PS51545">
    <property type="entry name" value="PIK_HELICAL"/>
    <property type="match status" value="1"/>
</dbReference>
<dbReference type="InterPro" id="IPR015433">
    <property type="entry name" value="PI3/4_kinase"/>
</dbReference>
<accession>A0A9P6X3G1</accession>
<proteinExistence type="inferred from homology"/>
<dbReference type="Pfam" id="PF00454">
    <property type="entry name" value="PI3_PI4_kinase"/>
    <property type="match status" value="1"/>
</dbReference>
<evidence type="ECO:0000256" key="4">
    <source>
        <dbReference type="ARBA" id="ARBA00022679"/>
    </source>
</evidence>
<dbReference type="InterPro" id="IPR001263">
    <property type="entry name" value="PI3K_accessory_dom"/>
</dbReference>
<protein>
    <recommendedName>
        <fullName evidence="3">1-phosphatidylinositol 4-kinase</fullName>
        <ecNumber evidence="3">2.7.1.67</ecNumber>
    </recommendedName>
</protein>
<evidence type="ECO:0000256" key="1">
    <source>
        <dbReference type="ARBA" id="ARBA00001686"/>
    </source>
</evidence>
<dbReference type="Gene3D" id="3.30.1010.10">
    <property type="entry name" value="Phosphatidylinositol 3-kinase Catalytic Subunit, Chain A, domain 4"/>
    <property type="match status" value="1"/>
</dbReference>
<dbReference type="SMART" id="SM00145">
    <property type="entry name" value="PI3Ka"/>
    <property type="match status" value="1"/>
</dbReference>
<dbReference type="PANTHER" id="PTHR10048">
    <property type="entry name" value="PHOSPHATIDYLINOSITOL KINASE"/>
    <property type="match status" value="1"/>
</dbReference>